<dbReference type="Pfam" id="PF00012">
    <property type="entry name" value="HSP70"/>
    <property type="match status" value="1"/>
</dbReference>
<evidence type="ECO:0000313" key="3">
    <source>
        <dbReference type="EMBL" id="CAK0885156.1"/>
    </source>
</evidence>
<dbReference type="InterPro" id="IPR043129">
    <property type="entry name" value="ATPase_NBD"/>
</dbReference>
<dbReference type="PRINTS" id="PR00301">
    <property type="entry name" value="HEATSHOCK70"/>
</dbReference>
<dbReference type="InterPro" id="IPR029047">
    <property type="entry name" value="HSP70_peptide-bd_sf"/>
</dbReference>
<accession>A0ABN9WJM5</accession>
<keyword evidence="2" id="KW-0067">ATP-binding</keyword>
<organism evidence="3 4">
    <name type="scientific">Prorocentrum cordatum</name>
    <dbReference type="NCBI Taxonomy" id="2364126"/>
    <lineage>
        <taxon>Eukaryota</taxon>
        <taxon>Sar</taxon>
        <taxon>Alveolata</taxon>
        <taxon>Dinophyceae</taxon>
        <taxon>Prorocentrales</taxon>
        <taxon>Prorocentraceae</taxon>
        <taxon>Prorocentrum</taxon>
    </lineage>
</organism>
<sequence length="305" mass="32841">MPCMHLAGNPSSWMSAVEYAAFSSPEATRDAGKIAGLNVMRIINEPTAAALAYGLDKKDEANILVYDLGGGTFDVSLLTVAEGVIEVVATNGDTHLGGEDFDSRLVKYLQEVFEERSGQKIGEDKRAMSRLRQAAEKAKIALSSTKETKVDIESLANGVDFQETVNRAKFEELNNDLFKRTLLPVKQVLEDGKMKKDEVDEIVLVGGSTRIPKVQSLLKDFFNGKEPNLGLNPDEAVAYGAAVQGGILSGVGEDTVLLDITPISIGIETNGGLMDVVIARNSQIPVSKTKSYVTSMPDTKETSIN</sequence>
<dbReference type="Gene3D" id="3.30.420.40">
    <property type="match status" value="2"/>
</dbReference>
<comment type="caution">
    <text evidence="3">The sequence shown here is derived from an EMBL/GenBank/DDBJ whole genome shotgun (WGS) entry which is preliminary data.</text>
</comment>
<dbReference type="EMBL" id="CAUYUJ010018633">
    <property type="protein sequence ID" value="CAK0885156.1"/>
    <property type="molecule type" value="Genomic_DNA"/>
</dbReference>
<protein>
    <recommendedName>
        <fullName evidence="5">Heat shock protein 70</fullName>
    </recommendedName>
</protein>
<dbReference type="SUPFAM" id="SSF53067">
    <property type="entry name" value="Actin-like ATPase domain"/>
    <property type="match status" value="2"/>
</dbReference>
<dbReference type="Gene3D" id="3.90.640.10">
    <property type="entry name" value="Actin, Chain A, domain 4"/>
    <property type="match status" value="1"/>
</dbReference>
<keyword evidence="1" id="KW-0547">Nucleotide-binding</keyword>
<proteinExistence type="predicted"/>
<name>A0ABN9WJM5_9DINO</name>
<dbReference type="InterPro" id="IPR013126">
    <property type="entry name" value="Hsp_70_fam"/>
</dbReference>
<dbReference type="PANTHER" id="PTHR19375">
    <property type="entry name" value="HEAT SHOCK PROTEIN 70KDA"/>
    <property type="match status" value="1"/>
</dbReference>
<keyword evidence="4" id="KW-1185">Reference proteome</keyword>
<evidence type="ECO:0000313" key="4">
    <source>
        <dbReference type="Proteomes" id="UP001189429"/>
    </source>
</evidence>
<reference evidence="3" key="1">
    <citation type="submission" date="2023-10" db="EMBL/GenBank/DDBJ databases">
        <authorList>
            <person name="Chen Y."/>
            <person name="Shah S."/>
            <person name="Dougan E. K."/>
            <person name="Thang M."/>
            <person name="Chan C."/>
        </authorList>
    </citation>
    <scope>NUCLEOTIDE SEQUENCE [LARGE SCALE GENOMIC DNA]</scope>
</reference>
<dbReference type="SUPFAM" id="SSF100920">
    <property type="entry name" value="Heat shock protein 70kD (HSP70), peptide-binding domain"/>
    <property type="match status" value="1"/>
</dbReference>
<evidence type="ECO:0000256" key="2">
    <source>
        <dbReference type="ARBA" id="ARBA00022840"/>
    </source>
</evidence>
<evidence type="ECO:0008006" key="5">
    <source>
        <dbReference type="Google" id="ProtNLM"/>
    </source>
</evidence>
<dbReference type="InterPro" id="IPR018181">
    <property type="entry name" value="Heat_shock_70_CS"/>
</dbReference>
<feature type="non-terminal residue" evidence="3">
    <location>
        <position position="305"/>
    </location>
</feature>
<evidence type="ECO:0000256" key="1">
    <source>
        <dbReference type="ARBA" id="ARBA00022741"/>
    </source>
</evidence>
<dbReference type="Gene3D" id="2.60.34.10">
    <property type="entry name" value="Substrate Binding Domain Of DNAk, Chain A, domain 1"/>
    <property type="match status" value="1"/>
</dbReference>
<dbReference type="PROSITE" id="PS01036">
    <property type="entry name" value="HSP70_3"/>
    <property type="match status" value="1"/>
</dbReference>
<dbReference type="PROSITE" id="PS00329">
    <property type="entry name" value="HSP70_2"/>
    <property type="match status" value="1"/>
</dbReference>
<dbReference type="Proteomes" id="UP001189429">
    <property type="component" value="Unassembled WGS sequence"/>
</dbReference>
<gene>
    <name evidence="3" type="ORF">PCOR1329_LOCUS66858</name>
</gene>